<dbReference type="AlphaFoldDB" id="A0A9Q3E3S9"/>
<keyword evidence="2" id="KW-1185">Reference proteome</keyword>
<organism evidence="1 2">
    <name type="scientific">Austropuccinia psidii MF-1</name>
    <dbReference type="NCBI Taxonomy" id="1389203"/>
    <lineage>
        <taxon>Eukaryota</taxon>
        <taxon>Fungi</taxon>
        <taxon>Dikarya</taxon>
        <taxon>Basidiomycota</taxon>
        <taxon>Pucciniomycotina</taxon>
        <taxon>Pucciniomycetes</taxon>
        <taxon>Pucciniales</taxon>
        <taxon>Sphaerophragmiaceae</taxon>
        <taxon>Austropuccinia</taxon>
    </lineage>
</organism>
<accession>A0A9Q3E3S9</accession>
<protein>
    <submittedName>
        <fullName evidence="1">Uncharacterized protein</fullName>
    </submittedName>
</protein>
<comment type="caution">
    <text evidence="1">The sequence shown here is derived from an EMBL/GenBank/DDBJ whole genome shotgun (WGS) entry which is preliminary data.</text>
</comment>
<proteinExistence type="predicted"/>
<dbReference type="EMBL" id="AVOT02024636">
    <property type="protein sequence ID" value="MBW0515445.1"/>
    <property type="molecule type" value="Genomic_DNA"/>
</dbReference>
<reference evidence="1" key="1">
    <citation type="submission" date="2021-03" db="EMBL/GenBank/DDBJ databases">
        <title>Draft genome sequence of rust myrtle Austropuccinia psidii MF-1, a brazilian biotype.</title>
        <authorList>
            <person name="Quecine M.C."/>
            <person name="Pachon D.M.R."/>
            <person name="Bonatelli M.L."/>
            <person name="Correr F.H."/>
            <person name="Franceschini L.M."/>
            <person name="Leite T.F."/>
            <person name="Margarido G.R.A."/>
            <person name="Almeida C.A."/>
            <person name="Ferrarezi J.A."/>
            <person name="Labate C.A."/>
        </authorList>
    </citation>
    <scope>NUCLEOTIDE SEQUENCE</scope>
    <source>
        <strain evidence="1">MF-1</strain>
    </source>
</reference>
<dbReference type="OrthoDB" id="4360000at2759"/>
<sequence>MPALYNRKLTLTGRKRVKPLISCGSPERNLLTIHPSANDFHYMWKRACDTAGKCIPEAKEYKKQRYDKTHMEPDFKEWDQVLLSILNFNNLKGPNDMRD</sequence>
<gene>
    <name evidence="1" type="ORF">O181_055160</name>
</gene>
<evidence type="ECO:0000313" key="1">
    <source>
        <dbReference type="EMBL" id="MBW0515445.1"/>
    </source>
</evidence>
<dbReference type="Proteomes" id="UP000765509">
    <property type="component" value="Unassembled WGS sequence"/>
</dbReference>
<evidence type="ECO:0000313" key="2">
    <source>
        <dbReference type="Proteomes" id="UP000765509"/>
    </source>
</evidence>
<name>A0A9Q3E3S9_9BASI</name>